<reference evidence="1 2" key="1">
    <citation type="submission" date="2015-10" db="EMBL/GenBank/DDBJ databases">
        <authorList>
            <person name="Ju K.-S."/>
            <person name="Doroghazi J.R."/>
            <person name="Metcalf W.W."/>
        </authorList>
    </citation>
    <scope>NUCLEOTIDE SEQUENCE [LARGE SCALE GENOMIC DNA]</scope>
    <source>
        <strain evidence="1 2">NRRL B-24793</strain>
    </source>
</reference>
<gene>
    <name evidence="1" type="ORF">ADL17_13750</name>
</gene>
<proteinExistence type="predicted"/>
<evidence type="ECO:0000313" key="2">
    <source>
        <dbReference type="Proteomes" id="UP000053246"/>
    </source>
</evidence>
<accession>A0A9X0I051</accession>
<dbReference type="Proteomes" id="UP000053246">
    <property type="component" value="Unassembled WGS sequence"/>
</dbReference>
<organism evidence="1 2">
    <name type="scientific">Micromonospora maris</name>
    <dbReference type="NCBI Taxonomy" id="1003110"/>
    <lineage>
        <taxon>Bacteria</taxon>
        <taxon>Bacillati</taxon>
        <taxon>Actinomycetota</taxon>
        <taxon>Actinomycetes</taxon>
        <taxon>Micromonosporales</taxon>
        <taxon>Micromonosporaceae</taxon>
        <taxon>Micromonospora</taxon>
    </lineage>
</organism>
<sequence>MRALAALTASIVVRTRGDAVEVGRPAATTSTAAMIGESIQLSMVLLHSGRYGSIKCRCLVDG</sequence>
<name>A0A9X0I051_9ACTN</name>
<evidence type="ECO:0000313" key="1">
    <source>
        <dbReference type="EMBL" id="KUJ44281.1"/>
    </source>
</evidence>
<comment type="caution">
    <text evidence="1">The sequence shown here is derived from an EMBL/GenBank/DDBJ whole genome shotgun (WGS) entry which is preliminary data.</text>
</comment>
<protein>
    <submittedName>
        <fullName evidence="1">Uncharacterized protein</fullName>
    </submittedName>
</protein>
<keyword evidence="2" id="KW-1185">Reference proteome</keyword>
<dbReference type="EMBL" id="LMWI01000002">
    <property type="protein sequence ID" value="KUJ44281.1"/>
    <property type="molecule type" value="Genomic_DNA"/>
</dbReference>
<dbReference type="AlphaFoldDB" id="A0A9X0I051"/>